<comment type="similarity">
    <text evidence="1">Belongs to the short-chain dehydrogenases/reductases (SDR) family.</text>
</comment>
<gene>
    <name evidence="4" type="primary">SPOSA6832_02467</name>
</gene>
<proteinExistence type="inferred from homology"/>
<dbReference type="SUPFAM" id="SSF51735">
    <property type="entry name" value="NAD(P)-binding Rossmann-fold domains"/>
    <property type="match status" value="1"/>
</dbReference>
<dbReference type="InterPro" id="IPR020904">
    <property type="entry name" value="Sc_DH/Rdtase_CS"/>
</dbReference>
<dbReference type="PRINTS" id="PR00081">
    <property type="entry name" value="GDHRDH"/>
</dbReference>
<dbReference type="EMBL" id="CENE01000009">
    <property type="protein sequence ID" value="CEQ40810.1"/>
    <property type="molecule type" value="Genomic_DNA"/>
</dbReference>
<name>A0A0D6EMH2_SPOSA</name>
<organism evidence="4 5">
    <name type="scientific">Sporidiobolus salmonicolor</name>
    <name type="common">Yeast-like fungus</name>
    <name type="synonym">Sporobolomyces salmonicolor</name>
    <dbReference type="NCBI Taxonomy" id="5005"/>
    <lineage>
        <taxon>Eukaryota</taxon>
        <taxon>Fungi</taxon>
        <taxon>Dikarya</taxon>
        <taxon>Basidiomycota</taxon>
        <taxon>Pucciniomycotina</taxon>
        <taxon>Microbotryomycetes</taxon>
        <taxon>Sporidiobolales</taxon>
        <taxon>Sporidiobolaceae</taxon>
        <taxon>Sporobolomyces</taxon>
    </lineage>
</organism>
<feature type="non-terminal residue" evidence="4">
    <location>
        <position position="1"/>
    </location>
</feature>
<reference evidence="5" key="1">
    <citation type="submission" date="2015-02" db="EMBL/GenBank/DDBJ databases">
        <authorList>
            <person name="Gon?alves P."/>
        </authorList>
    </citation>
    <scope>NUCLEOTIDE SEQUENCE [LARGE SCALE GENOMIC DNA]</scope>
</reference>
<evidence type="ECO:0000313" key="5">
    <source>
        <dbReference type="Proteomes" id="UP000243876"/>
    </source>
</evidence>
<sequence length="351" mass="37968">MAYSGKVAIVTGIGLGITEHLLREGANVVVADLNAVQGAKVVEKLNNCGESLMKRLNSSSKGRAEFCATDVTSWASVCELFAFSYVKFGRRIDYVFANAGIAQMQEMRSSNPTYFATAKQDDLETLQDRPPSLAVIRVNLDGVLYTLHAALAYFRKQEKDKDGWRGKFVGTGSNACQKAHFGTTSDRSSFYPFPNDPLYAAAKSGVLGICRAVGPKVFEEGITVNCFGPSVVATGLAPPEFLAMLEREGRLTPMKTITDAADVFINPKSKVTGACDPRLLEATTTARSRYAELTWASIAGQIIENCGTRNAFRAIPGYMDDNARKNMNEFHSSDQIDQALSVEGAGLDVVA</sequence>
<evidence type="ECO:0000256" key="1">
    <source>
        <dbReference type="ARBA" id="ARBA00006484"/>
    </source>
</evidence>
<dbReference type="OrthoDB" id="5371740at2759"/>
<dbReference type="Gene3D" id="3.40.50.720">
    <property type="entry name" value="NAD(P)-binding Rossmann-like Domain"/>
    <property type="match status" value="1"/>
</dbReference>
<dbReference type="Proteomes" id="UP000243876">
    <property type="component" value="Unassembled WGS sequence"/>
</dbReference>
<dbReference type="Pfam" id="PF00106">
    <property type="entry name" value="adh_short"/>
    <property type="match status" value="1"/>
</dbReference>
<dbReference type="InterPro" id="IPR002347">
    <property type="entry name" value="SDR_fam"/>
</dbReference>
<evidence type="ECO:0000256" key="3">
    <source>
        <dbReference type="ARBA" id="ARBA00023002"/>
    </source>
</evidence>
<dbReference type="PANTHER" id="PTHR44229">
    <property type="entry name" value="15-HYDROXYPROSTAGLANDIN DEHYDROGENASE [NAD(+)]"/>
    <property type="match status" value="1"/>
</dbReference>
<dbReference type="PROSITE" id="PS00061">
    <property type="entry name" value="ADH_SHORT"/>
    <property type="match status" value="1"/>
</dbReference>
<evidence type="ECO:0000313" key="4">
    <source>
        <dbReference type="EMBL" id="CEQ40810.1"/>
    </source>
</evidence>
<dbReference type="PANTHER" id="PTHR44229:SF4">
    <property type="entry name" value="15-HYDROXYPROSTAGLANDIN DEHYDROGENASE [NAD(+)]"/>
    <property type="match status" value="1"/>
</dbReference>
<accession>A0A0D6EMH2</accession>
<dbReference type="InterPro" id="IPR036291">
    <property type="entry name" value="NAD(P)-bd_dom_sf"/>
</dbReference>
<dbReference type="GO" id="GO:0005737">
    <property type="term" value="C:cytoplasm"/>
    <property type="evidence" value="ECO:0007669"/>
    <property type="project" value="TreeGrafter"/>
</dbReference>
<keyword evidence="3" id="KW-0560">Oxidoreductase</keyword>
<keyword evidence="5" id="KW-1185">Reference proteome</keyword>
<keyword evidence="2" id="KW-0521">NADP</keyword>
<dbReference type="AlphaFoldDB" id="A0A0D6EMH2"/>
<evidence type="ECO:0000256" key="2">
    <source>
        <dbReference type="ARBA" id="ARBA00022857"/>
    </source>
</evidence>
<dbReference type="GO" id="GO:0016616">
    <property type="term" value="F:oxidoreductase activity, acting on the CH-OH group of donors, NAD or NADP as acceptor"/>
    <property type="evidence" value="ECO:0007669"/>
    <property type="project" value="TreeGrafter"/>
</dbReference>
<protein>
    <submittedName>
        <fullName evidence="4">SPOSA6832_02467-mRNA-1:cds</fullName>
    </submittedName>
</protein>